<dbReference type="AlphaFoldDB" id="A0A2G8JNF7"/>
<feature type="transmembrane region" description="Helical" evidence="10">
    <location>
        <begin position="345"/>
        <end position="368"/>
    </location>
</feature>
<evidence type="ECO:0000256" key="2">
    <source>
        <dbReference type="ARBA" id="ARBA00021200"/>
    </source>
</evidence>
<keyword evidence="7" id="KW-0653">Protein transport</keyword>
<dbReference type="STRING" id="307972.A0A2G8JNF7"/>
<dbReference type="GO" id="GO:0006898">
    <property type="term" value="P:receptor-mediated endocytosis"/>
    <property type="evidence" value="ECO:0007669"/>
    <property type="project" value="TreeGrafter"/>
</dbReference>
<keyword evidence="4" id="KW-1003">Cell membrane</keyword>
<dbReference type="PANTHER" id="PTHR14995">
    <property type="entry name" value="AMNIONLESS"/>
    <property type="match status" value="1"/>
</dbReference>
<dbReference type="OrthoDB" id="10067964at2759"/>
<organism evidence="12 13">
    <name type="scientific">Stichopus japonicus</name>
    <name type="common">Sea cucumber</name>
    <dbReference type="NCBI Taxonomy" id="307972"/>
    <lineage>
        <taxon>Eukaryota</taxon>
        <taxon>Metazoa</taxon>
        <taxon>Echinodermata</taxon>
        <taxon>Eleutherozoa</taxon>
        <taxon>Echinozoa</taxon>
        <taxon>Holothuroidea</taxon>
        <taxon>Aspidochirotacea</taxon>
        <taxon>Aspidochirotida</taxon>
        <taxon>Stichopodidae</taxon>
        <taxon>Apostichopus</taxon>
    </lineage>
</organism>
<feature type="chain" id="PRO_5013956791" description="Protein amnionless" evidence="11">
    <location>
        <begin position="17"/>
        <end position="450"/>
    </location>
</feature>
<evidence type="ECO:0000256" key="10">
    <source>
        <dbReference type="SAM" id="Phobius"/>
    </source>
</evidence>
<gene>
    <name evidence="12" type="ORF">BSL78_25913</name>
</gene>
<dbReference type="EMBL" id="MRZV01001529">
    <property type="protein sequence ID" value="PIK37248.1"/>
    <property type="molecule type" value="Genomic_DNA"/>
</dbReference>
<comment type="caution">
    <text evidence="12">The sequence shown here is derived from an EMBL/GenBank/DDBJ whole genome shotgun (WGS) entry which is preliminary data.</text>
</comment>
<accession>A0A2G8JNF7</accession>
<evidence type="ECO:0000256" key="1">
    <source>
        <dbReference type="ARBA" id="ARBA00004251"/>
    </source>
</evidence>
<name>A0A2G8JNF7_STIJA</name>
<keyword evidence="8 10" id="KW-1133">Transmembrane helix</keyword>
<dbReference type="Proteomes" id="UP000230750">
    <property type="component" value="Unassembled WGS sequence"/>
</dbReference>
<proteinExistence type="predicted"/>
<evidence type="ECO:0000256" key="4">
    <source>
        <dbReference type="ARBA" id="ARBA00022475"/>
    </source>
</evidence>
<evidence type="ECO:0000256" key="5">
    <source>
        <dbReference type="ARBA" id="ARBA00022692"/>
    </source>
</evidence>
<dbReference type="GO" id="GO:0016324">
    <property type="term" value="C:apical plasma membrane"/>
    <property type="evidence" value="ECO:0007669"/>
    <property type="project" value="TreeGrafter"/>
</dbReference>
<evidence type="ECO:0000256" key="8">
    <source>
        <dbReference type="ARBA" id="ARBA00022989"/>
    </source>
</evidence>
<evidence type="ECO:0000256" key="7">
    <source>
        <dbReference type="ARBA" id="ARBA00022927"/>
    </source>
</evidence>
<evidence type="ECO:0000256" key="11">
    <source>
        <dbReference type="SAM" id="SignalP"/>
    </source>
</evidence>
<keyword evidence="3" id="KW-0813">Transport</keyword>
<evidence type="ECO:0000256" key="9">
    <source>
        <dbReference type="ARBA" id="ARBA00023136"/>
    </source>
</evidence>
<evidence type="ECO:0000313" key="13">
    <source>
        <dbReference type="Proteomes" id="UP000230750"/>
    </source>
</evidence>
<keyword evidence="5 10" id="KW-0812">Transmembrane</keyword>
<dbReference type="InterPro" id="IPR026112">
    <property type="entry name" value="AMN"/>
</dbReference>
<keyword evidence="9 10" id="KW-0472">Membrane</keyword>
<evidence type="ECO:0000256" key="3">
    <source>
        <dbReference type="ARBA" id="ARBA00022448"/>
    </source>
</evidence>
<evidence type="ECO:0000313" key="12">
    <source>
        <dbReference type="EMBL" id="PIK37248.1"/>
    </source>
</evidence>
<dbReference type="GO" id="GO:0030139">
    <property type="term" value="C:endocytic vesicle"/>
    <property type="evidence" value="ECO:0007669"/>
    <property type="project" value="TreeGrafter"/>
</dbReference>
<protein>
    <recommendedName>
        <fullName evidence="2">Protein amnionless</fullName>
    </recommendedName>
</protein>
<reference evidence="12 13" key="1">
    <citation type="journal article" date="2017" name="PLoS Biol.">
        <title>The sea cucumber genome provides insights into morphological evolution and visceral regeneration.</title>
        <authorList>
            <person name="Zhang X."/>
            <person name="Sun L."/>
            <person name="Yuan J."/>
            <person name="Sun Y."/>
            <person name="Gao Y."/>
            <person name="Zhang L."/>
            <person name="Li S."/>
            <person name="Dai H."/>
            <person name="Hamel J.F."/>
            <person name="Liu C."/>
            <person name="Yu Y."/>
            <person name="Liu S."/>
            <person name="Lin W."/>
            <person name="Guo K."/>
            <person name="Jin S."/>
            <person name="Xu P."/>
            <person name="Storey K.B."/>
            <person name="Huan P."/>
            <person name="Zhang T."/>
            <person name="Zhou Y."/>
            <person name="Zhang J."/>
            <person name="Lin C."/>
            <person name="Li X."/>
            <person name="Xing L."/>
            <person name="Huo D."/>
            <person name="Sun M."/>
            <person name="Wang L."/>
            <person name="Mercier A."/>
            <person name="Li F."/>
            <person name="Yang H."/>
            <person name="Xiang J."/>
        </authorList>
    </citation>
    <scope>NUCLEOTIDE SEQUENCE [LARGE SCALE GENOMIC DNA]</scope>
    <source>
        <strain evidence="12">Shaxun</strain>
        <tissue evidence="12">Muscle</tissue>
    </source>
</reference>
<sequence>MFFSALVIILVGFVDADVKVWNKNVNFYNQENWDKGRKPCPSDKLLIKEKSTSIFLQTNGTLKELVLPMDGEIILGSDVGIAFSDDPTTDSECPGQDLTFVRKSTESWFNPNNWNSSEFILIESDRVPCEFEDVVFPTNSQFYVGLDQNILLNTLSIDGEVLSSTSQATTYLQSKRGQRQFDIGSNTGLISLSGIVMNKVCSNVVDCPQLACQGAVKPDGSCCSMCGGFLTIRYDPRNFNFKQIKKRLMDGYILDPSGSNRVRRQSSQSVEVSMYMSKPYEDRVQVVLTDNGLGIENGKQASQVTQQINADIMRDPESYGVYNIDASFSEGPGAQVDPGARGGAAAAFIIIALVIAVIIVVSIIFVMFRRQPLSFKRGEPLDADIEMPRMNKKRIQELPSTDLTTVEFDNPIYDKPVQNLYDDPRKEANGSVEDIGSVDDGFYNPMALTP</sequence>
<dbReference type="PANTHER" id="PTHR14995:SF2">
    <property type="entry name" value="PROTEIN AMNIONLESS"/>
    <property type="match status" value="1"/>
</dbReference>
<dbReference type="Pfam" id="PF14828">
    <property type="entry name" value="Amnionless"/>
    <property type="match status" value="1"/>
</dbReference>
<keyword evidence="13" id="KW-1185">Reference proteome</keyword>
<dbReference type="GO" id="GO:0015031">
    <property type="term" value="P:protein transport"/>
    <property type="evidence" value="ECO:0007669"/>
    <property type="project" value="UniProtKB-KW"/>
</dbReference>
<feature type="signal peptide" evidence="11">
    <location>
        <begin position="1"/>
        <end position="16"/>
    </location>
</feature>
<comment type="subcellular location">
    <subcellularLocation>
        <location evidence="1">Cell membrane</location>
        <topology evidence="1">Single-pass type I membrane protein</topology>
    </subcellularLocation>
</comment>
<evidence type="ECO:0000256" key="6">
    <source>
        <dbReference type="ARBA" id="ARBA00022729"/>
    </source>
</evidence>
<keyword evidence="6 11" id="KW-0732">Signal</keyword>